<reference evidence="3" key="1">
    <citation type="journal article" date="2014" name="Int. J. Syst. Evol. Microbiol.">
        <title>Complete genome sequence of Corynebacterium casei LMG S-19264T (=DSM 44701T), isolated from a smear-ripened cheese.</title>
        <authorList>
            <consortium name="US DOE Joint Genome Institute (JGI-PGF)"/>
            <person name="Walter F."/>
            <person name="Albersmeier A."/>
            <person name="Kalinowski J."/>
            <person name="Ruckert C."/>
        </authorList>
    </citation>
    <scope>NUCLEOTIDE SEQUENCE</scope>
    <source>
        <strain evidence="3">JCM 4490</strain>
    </source>
</reference>
<evidence type="ECO:0008006" key="5">
    <source>
        <dbReference type="Google" id="ProtNLM"/>
    </source>
</evidence>
<evidence type="ECO:0000313" key="3">
    <source>
        <dbReference type="EMBL" id="GGW30396.1"/>
    </source>
</evidence>
<reference evidence="3" key="2">
    <citation type="submission" date="2020-09" db="EMBL/GenBank/DDBJ databases">
        <authorList>
            <person name="Sun Q."/>
            <person name="Ohkuma M."/>
        </authorList>
    </citation>
    <scope>NUCLEOTIDE SEQUENCE</scope>
    <source>
        <strain evidence="3">JCM 4490</strain>
    </source>
</reference>
<feature type="compositionally biased region" description="Basic and acidic residues" evidence="1">
    <location>
        <begin position="269"/>
        <end position="280"/>
    </location>
</feature>
<evidence type="ECO:0000313" key="4">
    <source>
        <dbReference type="Proteomes" id="UP000620224"/>
    </source>
</evidence>
<keyword evidence="2" id="KW-0732">Signal</keyword>
<evidence type="ECO:0000256" key="1">
    <source>
        <dbReference type="SAM" id="MobiDB-lite"/>
    </source>
</evidence>
<feature type="region of interest" description="Disordered" evidence="1">
    <location>
        <begin position="254"/>
        <end position="280"/>
    </location>
</feature>
<accession>A0A918IST7</accession>
<sequence length="280" mass="28995">MAGRSVLCATAALSAVLVFSPAPPAAAHALSPAPLPAAHADTAAGALASPAAASTLGGDDGPSARALADEARDGLLAARSVHLRFTDHTATARRALPASMDLALDRDGNCAGRLVMGGGGGGVELIKRGDQVWMKPDPAFWKAQVPGRQGEALAEVLKDRYIHGSTHDMILRGMAGTCDLRAFQRQAASGSSRDIPLTKGGETVRDGVKVIPLSGTKNRRQTVLYVTSAAPHRLAEATQKGGGIDQTLTFRDYDAPVPSATPPAADSVDVSRLRQELRNT</sequence>
<dbReference type="Gene3D" id="2.50.20.20">
    <property type="match status" value="1"/>
</dbReference>
<gene>
    <name evidence="3" type="ORF">GCM10010503_02470</name>
</gene>
<dbReference type="RefSeq" id="WP_190012792.1">
    <property type="nucleotide sequence ID" value="NZ_BMUE01000001.1"/>
</dbReference>
<organism evidence="3 4">
    <name type="scientific">Streptomyces lucensis JCM 4490</name>
    <dbReference type="NCBI Taxonomy" id="1306176"/>
    <lineage>
        <taxon>Bacteria</taxon>
        <taxon>Bacillati</taxon>
        <taxon>Actinomycetota</taxon>
        <taxon>Actinomycetes</taxon>
        <taxon>Kitasatosporales</taxon>
        <taxon>Streptomycetaceae</taxon>
        <taxon>Streptomyces</taxon>
    </lineage>
</organism>
<feature type="signal peptide" evidence="2">
    <location>
        <begin position="1"/>
        <end position="27"/>
    </location>
</feature>
<name>A0A918IST7_9ACTN</name>
<keyword evidence="4" id="KW-1185">Reference proteome</keyword>
<proteinExistence type="predicted"/>
<dbReference type="EMBL" id="BMUE01000001">
    <property type="protein sequence ID" value="GGW30396.1"/>
    <property type="molecule type" value="Genomic_DNA"/>
</dbReference>
<feature type="chain" id="PRO_5036759158" description="Lipoprotein" evidence="2">
    <location>
        <begin position="28"/>
        <end position="280"/>
    </location>
</feature>
<evidence type="ECO:0000256" key="2">
    <source>
        <dbReference type="SAM" id="SignalP"/>
    </source>
</evidence>
<dbReference type="AlphaFoldDB" id="A0A918IST7"/>
<comment type="caution">
    <text evidence="3">The sequence shown here is derived from an EMBL/GenBank/DDBJ whole genome shotgun (WGS) entry which is preliminary data.</text>
</comment>
<dbReference type="Proteomes" id="UP000620224">
    <property type="component" value="Unassembled WGS sequence"/>
</dbReference>
<protein>
    <recommendedName>
        <fullName evidence="5">Lipoprotein</fullName>
    </recommendedName>
</protein>